<dbReference type="InterPro" id="IPR002048">
    <property type="entry name" value="EF_hand_dom"/>
</dbReference>
<dbReference type="PROSITE" id="PS50011">
    <property type="entry name" value="PROTEIN_KINASE_DOM"/>
    <property type="match status" value="1"/>
</dbReference>
<gene>
    <name evidence="12" type="ORF">SteCoe_28171</name>
</gene>
<evidence type="ECO:0000256" key="7">
    <source>
        <dbReference type="ARBA" id="ARBA00022837"/>
    </source>
</evidence>
<evidence type="ECO:0000256" key="6">
    <source>
        <dbReference type="ARBA" id="ARBA00022777"/>
    </source>
</evidence>
<protein>
    <recommendedName>
        <fullName evidence="14">Non-specific serine/threonine protein kinase</fullName>
    </recommendedName>
</protein>
<dbReference type="AlphaFoldDB" id="A0A1R2B8U6"/>
<evidence type="ECO:0000256" key="1">
    <source>
        <dbReference type="ARBA" id="ARBA00001946"/>
    </source>
</evidence>
<dbReference type="SUPFAM" id="SSF56112">
    <property type="entry name" value="Protein kinase-like (PK-like)"/>
    <property type="match status" value="1"/>
</dbReference>
<dbReference type="PROSITE" id="PS50222">
    <property type="entry name" value="EF_HAND_2"/>
    <property type="match status" value="4"/>
</dbReference>
<dbReference type="FunFam" id="1.10.238.10:FF:000585">
    <property type="entry name" value="Calcium-dependent protein kinase-a"/>
    <property type="match status" value="1"/>
</dbReference>
<dbReference type="SMART" id="SM00054">
    <property type="entry name" value="EFh"/>
    <property type="match status" value="4"/>
</dbReference>
<dbReference type="InterPro" id="IPR050205">
    <property type="entry name" value="CDPK_Ser/Thr_kinases"/>
</dbReference>
<name>A0A1R2B8U6_9CILI</name>
<organism evidence="12 13">
    <name type="scientific">Stentor coeruleus</name>
    <dbReference type="NCBI Taxonomy" id="5963"/>
    <lineage>
        <taxon>Eukaryota</taxon>
        <taxon>Sar</taxon>
        <taxon>Alveolata</taxon>
        <taxon>Ciliophora</taxon>
        <taxon>Postciliodesmatophora</taxon>
        <taxon>Heterotrichea</taxon>
        <taxon>Heterotrichida</taxon>
        <taxon>Stentoridae</taxon>
        <taxon>Stentor</taxon>
    </lineage>
</organism>
<dbReference type="SUPFAM" id="SSF47473">
    <property type="entry name" value="EF-hand"/>
    <property type="match status" value="1"/>
</dbReference>
<reference evidence="12 13" key="1">
    <citation type="submission" date="2016-11" db="EMBL/GenBank/DDBJ databases">
        <title>The macronuclear genome of Stentor coeruleus: a giant cell with tiny introns.</title>
        <authorList>
            <person name="Slabodnick M."/>
            <person name="Ruby J.G."/>
            <person name="Reiff S.B."/>
            <person name="Swart E.C."/>
            <person name="Gosai S."/>
            <person name="Prabakaran S."/>
            <person name="Witkowska E."/>
            <person name="Larue G.E."/>
            <person name="Fisher S."/>
            <person name="Freeman R.M."/>
            <person name="Gunawardena J."/>
            <person name="Chu W."/>
            <person name="Stover N.A."/>
            <person name="Gregory B.D."/>
            <person name="Nowacki M."/>
            <person name="Derisi J."/>
            <person name="Roy S.W."/>
            <person name="Marshall W.F."/>
            <person name="Sood P."/>
        </authorList>
    </citation>
    <scope>NUCLEOTIDE SEQUENCE [LARGE SCALE GENOMIC DNA]</scope>
    <source>
        <strain evidence="12">WM001</strain>
    </source>
</reference>
<comment type="cofactor">
    <cofactor evidence="1">
        <name>Mg(2+)</name>
        <dbReference type="ChEBI" id="CHEBI:18420"/>
    </cofactor>
</comment>
<feature type="domain" description="EF-hand" evidence="11">
    <location>
        <begin position="492"/>
        <end position="521"/>
    </location>
</feature>
<dbReference type="EMBL" id="MPUH01000839">
    <property type="protein sequence ID" value="OMJ73196.1"/>
    <property type="molecule type" value="Genomic_DNA"/>
</dbReference>
<evidence type="ECO:0000256" key="2">
    <source>
        <dbReference type="ARBA" id="ARBA00011245"/>
    </source>
</evidence>
<dbReference type="Gene3D" id="3.30.200.20">
    <property type="entry name" value="Phosphorylase Kinase, domain 1"/>
    <property type="match status" value="1"/>
</dbReference>
<dbReference type="OrthoDB" id="40902at2759"/>
<dbReference type="Pfam" id="PF13499">
    <property type="entry name" value="EF-hand_7"/>
    <property type="match status" value="2"/>
</dbReference>
<evidence type="ECO:0000256" key="4">
    <source>
        <dbReference type="ARBA" id="ARBA00022679"/>
    </source>
</evidence>
<dbReference type="InterPro" id="IPR011009">
    <property type="entry name" value="Kinase-like_dom_sf"/>
</dbReference>
<dbReference type="Proteomes" id="UP000187209">
    <property type="component" value="Unassembled WGS sequence"/>
</dbReference>
<dbReference type="GO" id="GO:0004674">
    <property type="term" value="F:protein serine/threonine kinase activity"/>
    <property type="evidence" value="ECO:0007669"/>
    <property type="project" value="UniProtKB-KW"/>
</dbReference>
<dbReference type="InterPro" id="IPR011992">
    <property type="entry name" value="EF-hand-dom_pair"/>
</dbReference>
<dbReference type="InterPro" id="IPR000719">
    <property type="entry name" value="Prot_kinase_dom"/>
</dbReference>
<proteinExistence type="inferred from homology"/>
<sequence>MGCASVRKTSKSKVSLFQDPKMRSLIVEKKVSTNLVPVRTSSVVKIASNYSYSPNQDIKIEASLFVNLNSKNIQENYDLMEKISEGDTAFVRKAFHKTSRKYKAVKSVEKIKTSNNKDNLNLVKEFNTLKKLDHPNIVKVFECYEDSTYMHTVLEHLPGGQLIDYLIKSNMLSEQIAARIMKQILSALSYCHEKKIIHTDIRSEHILFDSKSENSIPKLISFGKSIIKVPVISNNGKLSRLLYTAPEILNGEPYTAQSDIWSCGVLLYILLSGKPPFAGKTQEILKQRVKTGDFSLKGQEWAKISSPAIELLNQMLVYNPSSRISAKAAMQSPWIKACLSGPSLSPNDTLALKNLSSFRTKQKLQQIVLVYIANNALSKERLSEMTQTFQKLDKDGDGKISKEELIEAYLQFMSQERAVKEVEAIMKTIDTNNSGFIDYTEFAAACLKREDIEDLDNLDIAFKAFDTDGSGKISAQELRELLCLDEDQSNSLRALLNEIDENGDGQIDIDEFRNMMIKHIN</sequence>
<evidence type="ECO:0000256" key="9">
    <source>
        <dbReference type="ARBA" id="ARBA00024334"/>
    </source>
</evidence>
<comment type="similarity">
    <text evidence="9">Belongs to the protein kinase superfamily. Ser/Thr protein kinase family. CDPK subfamily.</text>
</comment>
<keyword evidence="5" id="KW-0547">Nucleotide-binding</keyword>
<evidence type="ECO:0000256" key="5">
    <source>
        <dbReference type="ARBA" id="ARBA00022741"/>
    </source>
</evidence>
<keyword evidence="7" id="KW-0106">Calcium</keyword>
<evidence type="ECO:0008006" key="14">
    <source>
        <dbReference type="Google" id="ProtNLM"/>
    </source>
</evidence>
<evidence type="ECO:0000313" key="12">
    <source>
        <dbReference type="EMBL" id="OMJ73196.1"/>
    </source>
</evidence>
<feature type="domain" description="Protein kinase" evidence="10">
    <location>
        <begin position="77"/>
        <end position="335"/>
    </location>
</feature>
<feature type="domain" description="EF-hand" evidence="11">
    <location>
        <begin position="453"/>
        <end position="488"/>
    </location>
</feature>
<dbReference type="InterPro" id="IPR018247">
    <property type="entry name" value="EF_Hand_1_Ca_BS"/>
</dbReference>
<dbReference type="PROSITE" id="PS00018">
    <property type="entry name" value="EF_HAND_1"/>
    <property type="match status" value="4"/>
</dbReference>
<evidence type="ECO:0000256" key="3">
    <source>
        <dbReference type="ARBA" id="ARBA00022527"/>
    </source>
</evidence>
<evidence type="ECO:0000313" key="13">
    <source>
        <dbReference type="Proteomes" id="UP000187209"/>
    </source>
</evidence>
<evidence type="ECO:0000259" key="11">
    <source>
        <dbReference type="PROSITE" id="PS50222"/>
    </source>
</evidence>
<feature type="domain" description="EF-hand" evidence="11">
    <location>
        <begin position="380"/>
        <end position="415"/>
    </location>
</feature>
<dbReference type="Pfam" id="PF00069">
    <property type="entry name" value="Pkinase"/>
    <property type="match status" value="1"/>
</dbReference>
<dbReference type="FunFam" id="1.10.510.10:FF:000571">
    <property type="entry name" value="Maternal embryonic leucine zipper kinase"/>
    <property type="match status" value="1"/>
</dbReference>
<comment type="subunit">
    <text evidence="2">Monomer.</text>
</comment>
<evidence type="ECO:0000259" key="10">
    <source>
        <dbReference type="PROSITE" id="PS50011"/>
    </source>
</evidence>
<feature type="domain" description="EF-hand" evidence="11">
    <location>
        <begin position="417"/>
        <end position="452"/>
    </location>
</feature>
<keyword evidence="13" id="KW-1185">Reference proteome</keyword>
<dbReference type="Gene3D" id="1.10.238.10">
    <property type="entry name" value="EF-hand"/>
    <property type="match status" value="2"/>
</dbReference>
<dbReference type="Gene3D" id="1.10.510.10">
    <property type="entry name" value="Transferase(Phosphotransferase) domain 1"/>
    <property type="match status" value="1"/>
</dbReference>
<keyword evidence="6" id="KW-0418">Kinase</keyword>
<comment type="caution">
    <text evidence="12">The sequence shown here is derived from an EMBL/GenBank/DDBJ whole genome shotgun (WGS) entry which is preliminary data.</text>
</comment>
<dbReference type="GO" id="GO:0005509">
    <property type="term" value="F:calcium ion binding"/>
    <property type="evidence" value="ECO:0007669"/>
    <property type="project" value="InterPro"/>
</dbReference>
<dbReference type="GO" id="GO:0005524">
    <property type="term" value="F:ATP binding"/>
    <property type="evidence" value="ECO:0007669"/>
    <property type="project" value="UniProtKB-KW"/>
</dbReference>
<keyword evidence="8" id="KW-0067">ATP-binding</keyword>
<accession>A0A1R2B8U6</accession>
<dbReference type="PANTHER" id="PTHR24349">
    <property type="entry name" value="SERINE/THREONINE-PROTEIN KINASE"/>
    <property type="match status" value="1"/>
</dbReference>
<keyword evidence="4" id="KW-0808">Transferase</keyword>
<keyword evidence="3" id="KW-0723">Serine/threonine-protein kinase</keyword>
<evidence type="ECO:0000256" key="8">
    <source>
        <dbReference type="ARBA" id="ARBA00022840"/>
    </source>
</evidence>